<keyword evidence="3 5" id="KW-1133">Transmembrane helix</keyword>
<accession>A0AAW9HZ95</accession>
<dbReference type="InterPro" id="IPR051328">
    <property type="entry name" value="T7SS_ABC-Transporter"/>
</dbReference>
<evidence type="ECO:0000256" key="5">
    <source>
        <dbReference type="SAM" id="Phobius"/>
    </source>
</evidence>
<dbReference type="PANTHER" id="PTHR43077:SF10">
    <property type="entry name" value="TRANSPORT PERMEASE PROTEIN"/>
    <property type="match status" value="1"/>
</dbReference>
<keyword evidence="2 5" id="KW-0812">Transmembrane</keyword>
<comment type="subcellular location">
    <subcellularLocation>
        <location evidence="1">Membrane</location>
        <topology evidence="1">Multi-pass membrane protein</topology>
    </subcellularLocation>
</comment>
<dbReference type="GO" id="GO:0140359">
    <property type="term" value="F:ABC-type transporter activity"/>
    <property type="evidence" value="ECO:0007669"/>
    <property type="project" value="InterPro"/>
</dbReference>
<sequence>VGDIYFLGVTVNNPAIFISLSLLISLVFTFIVYSLVSVFGNIGKAMEVNLLVIQFAGSGGTVPIQVTPKFFQNVNPFLPFTYGISALREAVAGIYEPNLTGDIIVLLIFLALAIVLNVLLKG</sequence>
<evidence type="ECO:0000313" key="7">
    <source>
        <dbReference type="EMBL" id="MDZ4910847.1"/>
    </source>
</evidence>
<dbReference type="InterPro" id="IPR013525">
    <property type="entry name" value="ABC2_TM"/>
</dbReference>
<feature type="non-terminal residue" evidence="7">
    <location>
        <position position="1"/>
    </location>
</feature>
<evidence type="ECO:0000313" key="8">
    <source>
        <dbReference type="Proteomes" id="UP001288778"/>
    </source>
</evidence>
<feature type="non-terminal residue" evidence="7">
    <location>
        <position position="122"/>
    </location>
</feature>
<dbReference type="NCBIfam" id="TIGR03062">
    <property type="entry name" value="pip_yhgE_Cterm"/>
    <property type="match status" value="1"/>
</dbReference>
<comment type="caution">
    <text evidence="7">The sequence shown here is derived from an EMBL/GenBank/DDBJ whole genome shotgun (WGS) entry which is preliminary data.</text>
</comment>
<feature type="transmembrane region" description="Helical" evidence="5">
    <location>
        <begin position="103"/>
        <end position="120"/>
    </location>
</feature>
<feature type="transmembrane region" description="Helical" evidence="5">
    <location>
        <begin position="48"/>
        <end position="66"/>
    </location>
</feature>
<feature type="domain" description="ABC-2 type transporter transmembrane" evidence="6">
    <location>
        <begin position="6"/>
        <end position="118"/>
    </location>
</feature>
<evidence type="ECO:0000256" key="3">
    <source>
        <dbReference type="ARBA" id="ARBA00022989"/>
    </source>
</evidence>
<evidence type="ECO:0000256" key="1">
    <source>
        <dbReference type="ARBA" id="ARBA00004141"/>
    </source>
</evidence>
<dbReference type="PANTHER" id="PTHR43077">
    <property type="entry name" value="TRANSPORT PERMEASE YVFS-RELATED"/>
    <property type="match status" value="1"/>
</dbReference>
<dbReference type="Proteomes" id="UP001288778">
    <property type="component" value="Unassembled WGS sequence"/>
</dbReference>
<name>A0AAW9HZ95_CLOPF</name>
<organism evidence="7 8">
    <name type="scientific">Clostridium perfringens</name>
    <dbReference type="NCBI Taxonomy" id="1502"/>
    <lineage>
        <taxon>Bacteria</taxon>
        <taxon>Bacillati</taxon>
        <taxon>Bacillota</taxon>
        <taxon>Clostridia</taxon>
        <taxon>Eubacteriales</taxon>
        <taxon>Clostridiaceae</taxon>
        <taxon>Clostridium</taxon>
    </lineage>
</organism>
<dbReference type="AlphaFoldDB" id="A0AAW9HZ95"/>
<dbReference type="EMBL" id="WNUI01000821">
    <property type="protein sequence ID" value="MDZ4910847.1"/>
    <property type="molecule type" value="Genomic_DNA"/>
</dbReference>
<proteinExistence type="predicted"/>
<dbReference type="Pfam" id="PF12698">
    <property type="entry name" value="ABC2_membrane_3"/>
    <property type="match status" value="1"/>
</dbReference>
<dbReference type="InterPro" id="IPR017501">
    <property type="entry name" value="Phage_infect_YhgE_C"/>
</dbReference>
<protein>
    <submittedName>
        <fullName evidence="7">YhgE/Pip domain-containing protein</fullName>
    </submittedName>
</protein>
<keyword evidence="4 5" id="KW-0472">Membrane</keyword>
<feature type="transmembrane region" description="Helical" evidence="5">
    <location>
        <begin position="15"/>
        <end position="36"/>
    </location>
</feature>
<evidence type="ECO:0000259" key="6">
    <source>
        <dbReference type="Pfam" id="PF12698"/>
    </source>
</evidence>
<evidence type="ECO:0000256" key="4">
    <source>
        <dbReference type="ARBA" id="ARBA00023136"/>
    </source>
</evidence>
<evidence type="ECO:0000256" key="2">
    <source>
        <dbReference type="ARBA" id="ARBA00022692"/>
    </source>
</evidence>
<gene>
    <name evidence="7" type="ORF">GNF68_17960</name>
</gene>
<dbReference type="GO" id="GO:0016020">
    <property type="term" value="C:membrane"/>
    <property type="evidence" value="ECO:0007669"/>
    <property type="project" value="UniProtKB-SubCell"/>
</dbReference>
<reference evidence="7" key="1">
    <citation type="submission" date="2019-11" db="EMBL/GenBank/DDBJ databases">
        <title>Characterization of Clostridium perfringens isolates from swine manure treated agricultural soils.</title>
        <authorList>
            <person name="Wushke S.T."/>
        </authorList>
    </citation>
    <scope>NUCLEOTIDE SEQUENCE</scope>
    <source>
        <strain evidence="7">X94</strain>
    </source>
</reference>